<keyword evidence="3" id="KW-1185">Reference proteome</keyword>
<dbReference type="InterPro" id="IPR031016">
    <property type="entry name" value="CGA_synthase"/>
</dbReference>
<dbReference type="NCBIfam" id="TIGR04467">
    <property type="entry name" value="CGA_synthase"/>
    <property type="match status" value="1"/>
</dbReference>
<comment type="caution">
    <text evidence="2">The sequence shown here is derived from an EMBL/GenBank/DDBJ whole genome shotgun (WGS) entry which is preliminary data.</text>
</comment>
<organism evidence="2 3">
    <name type="scientific">Kitasatospora cystarginea</name>
    <dbReference type="NCBI Taxonomy" id="58350"/>
    <lineage>
        <taxon>Bacteria</taxon>
        <taxon>Bacillati</taxon>
        <taxon>Actinomycetota</taxon>
        <taxon>Actinomycetes</taxon>
        <taxon>Kitasatosporales</taxon>
        <taxon>Streptomycetaceae</taxon>
        <taxon>Kitasatospora</taxon>
    </lineage>
</organism>
<evidence type="ECO:0008006" key="4">
    <source>
        <dbReference type="Google" id="ProtNLM"/>
    </source>
</evidence>
<evidence type="ECO:0000313" key="2">
    <source>
        <dbReference type="EMBL" id="GAA2271707.1"/>
    </source>
</evidence>
<dbReference type="Gene3D" id="3.40.50.2000">
    <property type="entry name" value="Glycogen Phosphorylase B"/>
    <property type="match status" value="1"/>
</dbReference>
<dbReference type="SUPFAM" id="SSF53756">
    <property type="entry name" value="UDP-Glycosyltransferase/glycogen phosphorylase"/>
    <property type="match status" value="1"/>
</dbReference>
<gene>
    <name evidence="2" type="ORF">GCM10010430_66970</name>
</gene>
<dbReference type="RefSeq" id="WP_344640319.1">
    <property type="nucleotide sequence ID" value="NZ_BAAATR010000043.1"/>
</dbReference>
<name>A0ABN3EUF5_9ACTN</name>
<reference evidence="2 3" key="1">
    <citation type="journal article" date="2019" name="Int. J. Syst. Evol. Microbiol.">
        <title>The Global Catalogue of Microorganisms (GCM) 10K type strain sequencing project: providing services to taxonomists for standard genome sequencing and annotation.</title>
        <authorList>
            <consortium name="The Broad Institute Genomics Platform"/>
            <consortium name="The Broad Institute Genome Sequencing Center for Infectious Disease"/>
            <person name="Wu L."/>
            <person name="Ma J."/>
        </authorList>
    </citation>
    <scope>NUCLEOTIDE SEQUENCE [LARGE SCALE GENOMIC DNA]</scope>
    <source>
        <strain evidence="2 3">JCM 7356</strain>
    </source>
</reference>
<proteinExistence type="predicted"/>
<evidence type="ECO:0000256" key="1">
    <source>
        <dbReference type="SAM" id="MobiDB-lite"/>
    </source>
</evidence>
<feature type="compositionally biased region" description="Pro residues" evidence="1">
    <location>
        <begin position="36"/>
        <end position="50"/>
    </location>
</feature>
<accession>A0ABN3EUF5</accession>
<dbReference type="Proteomes" id="UP001500305">
    <property type="component" value="Unassembled WGS sequence"/>
</dbReference>
<sequence>MHTDSASQTVAVVGAEFGWGSSGKLSAILSALHGGPAPPGRPGPPDHPAPPLRFIGLGSALGRPLLSEHPVDRWYDLSADGTPDTLAEIVRSEGVRAALVVLDGSAAKALQAAGVPTVFVDSLPFMWSAGDRTALPLDATVYCAQKCAELPPECLDVLASVRALHWVDAVIGTPPAAVLDRPPSAPRQYRSALVSLGGLRAPRLADWTNYPRLVVPAVLEALAAHGVHEVHVAGNLPAEFAGRLVDAAVAPPRTTTGSLTHGDFLDRLAHCDVLLTSPGLTTLLEAGSLGVPTVCLPPQNLSQIFNGRFHSQAVGAEVRVVWPKDVLVEEEALSLRSHGEDRALELIYGGIGAAAQAADGRGTTRALRDAVLGALRHSTAEGVDWGALTTTVGTGGAAQVADALLATLRGTSPPS</sequence>
<feature type="region of interest" description="Disordered" evidence="1">
    <location>
        <begin position="30"/>
        <end position="50"/>
    </location>
</feature>
<evidence type="ECO:0000313" key="3">
    <source>
        <dbReference type="Proteomes" id="UP001500305"/>
    </source>
</evidence>
<protein>
    <recommendedName>
        <fullName evidence="4">Hydroxymethylcytosylglucuronate/cytosylglucurona te synthase</fullName>
    </recommendedName>
</protein>
<dbReference type="EMBL" id="BAAATR010000043">
    <property type="protein sequence ID" value="GAA2271707.1"/>
    <property type="molecule type" value="Genomic_DNA"/>
</dbReference>